<dbReference type="InterPro" id="IPR036097">
    <property type="entry name" value="HisK_dim/P_sf"/>
</dbReference>
<keyword evidence="17" id="KW-1185">Reference proteome</keyword>
<dbReference type="InterPro" id="IPR036061">
    <property type="entry name" value="CheW-like_dom_sf"/>
</dbReference>
<dbReference type="SMART" id="SM00387">
    <property type="entry name" value="HATPase_c"/>
    <property type="match status" value="1"/>
</dbReference>
<dbReference type="CDD" id="cd00088">
    <property type="entry name" value="HPT"/>
    <property type="match status" value="1"/>
</dbReference>
<dbReference type="PROSITE" id="PS50894">
    <property type="entry name" value="HPT"/>
    <property type="match status" value="1"/>
</dbReference>
<dbReference type="InterPro" id="IPR005467">
    <property type="entry name" value="His_kinase_dom"/>
</dbReference>
<dbReference type="EMBL" id="JBFRHK010000002">
    <property type="protein sequence ID" value="MEX3744456.1"/>
    <property type="molecule type" value="Genomic_DNA"/>
</dbReference>
<proteinExistence type="predicted"/>
<dbReference type="Gene3D" id="3.30.565.10">
    <property type="entry name" value="Histidine kinase-like ATPase, C-terminal domain"/>
    <property type="match status" value="1"/>
</dbReference>
<dbReference type="InterPro" id="IPR004105">
    <property type="entry name" value="CheA-like_dim"/>
</dbReference>
<dbReference type="Gene3D" id="1.20.120.160">
    <property type="entry name" value="HPT domain"/>
    <property type="match status" value="1"/>
</dbReference>
<feature type="region of interest" description="Disordered" evidence="12">
    <location>
        <begin position="385"/>
        <end position="416"/>
    </location>
</feature>
<feature type="domain" description="HPt" evidence="15">
    <location>
        <begin position="1"/>
        <end position="103"/>
    </location>
</feature>
<reference evidence="16 17" key="1">
    <citation type="submission" date="2024-07" db="EMBL/GenBank/DDBJ databases">
        <title>Characterization of a bacterium isolated from hydrolysated instant sea cucumber by whole-genome sequencing and metabolomics.</title>
        <authorList>
            <person name="Luo X."/>
            <person name="Zhang Z."/>
            <person name="Zheng Z."/>
            <person name="Zhang W."/>
            <person name="Ming T."/>
            <person name="Jiao L."/>
            <person name="Su X."/>
            <person name="Kong F."/>
            <person name="Xu J."/>
        </authorList>
    </citation>
    <scope>NUCLEOTIDE SEQUENCE [LARGE SCALE GENOMIC DNA]</scope>
    <source>
        <strain evidence="16 17">XL-2024</strain>
    </source>
</reference>
<dbReference type="InterPro" id="IPR008207">
    <property type="entry name" value="Sig_transdc_His_kin_Hpt_dom"/>
</dbReference>
<evidence type="ECO:0000256" key="10">
    <source>
        <dbReference type="ARBA" id="ARBA00023012"/>
    </source>
</evidence>
<evidence type="ECO:0000256" key="6">
    <source>
        <dbReference type="ARBA" id="ARBA00022679"/>
    </source>
</evidence>
<gene>
    <name evidence="16" type="ORF">AB1300_04845</name>
</gene>
<dbReference type="InterPro" id="IPR010808">
    <property type="entry name" value="CheA_P2-bd"/>
</dbReference>
<dbReference type="InterPro" id="IPR037006">
    <property type="entry name" value="CheA-like_homodim_sf"/>
</dbReference>
<comment type="caution">
    <text evidence="16">The sequence shown here is derived from an EMBL/GenBank/DDBJ whole genome shotgun (WGS) entry which is preliminary data.</text>
</comment>
<feature type="domain" description="CheW-like" evidence="14">
    <location>
        <begin position="669"/>
        <end position="800"/>
    </location>
</feature>
<accession>A0ABV3VU80</accession>
<dbReference type="CDD" id="cd00731">
    <property type="entry name" value="CheA_reg"/>
    <property type="match status" value="1"/>
</dbReference>
<keyword evidence="5 11" id="KW-0597">Phosphoprotein</keyword>
<evidence type="ECO:0000256" key="7">
    <source>
        <dbReference type="ARBA" id="ARBA00022741"/>
    </source>
</evidence>
<evidence type="ECO:0000256" key="3">
    <source>
        <dbReference type="ARBA" id="ARBA00021495"/>
    </source>
</evidence>
<dbReference type="SUPFAM" id="SSF55052">
    <property type="entry name" value="CheY-binding domain of CheA"/>
    <property type="match status" value="2"/>
</dbReference>
<keyword evidence="10" id="KW-0902">Two-component regulatory system</keyword>
<feature type="domain" description="Histidine kinase" evidence="13">
    <location>
        <begin position="458"/>
        <end position="667"/>
    </location>
</feature>
<name>A0ABV3VU80_9BACI</name>
<organism evidence="16 17">
    <name type="scientific">Lysinibacillus xylanilyticus</name>
    <dbReference type="NCBI Taxonomy" id="582475"/>
    <lineage>
        <taxon>Bacteria</taxon>
        <taxon>Bacillati</taxon>
        <taxon>Bacillota</taxon>
        <taxon>Bacilli</taxon>
        <taxon>Bacillales</taxon>
        <taxon>Bacillaceae</taxon>
        <taxon>Lysinibacillus</taxon>
    </lineage>
</organism>
<dbReference type="SMART" id="SM00073">
    <property type="entry name" value="HPT"/>
    <property type="match status" value="1"/>
</dbReference>
<evidence type="ECO:0000259" key="15">
    <source>
        <dbReference type="PROSITE" id="PS50894"/>
    </source>
</evidence>
<dbReference type="InterPro" id="IPR004358">
    <property type="entry name" value="Sig_transdc_His_kin-like_C"/>
</dbReference>
<dbReference type="PROSITE" id="PS50109">
    <property type="entry name" value="HIS_KIN"/>
    <property type="match status" value="1"/>
</dbReference>
<keyword evidence="7" id="KW-0547">Nucleotide-binding</keyword>
<dbReference type="CDD" id="cd16916">
    <property type="entry name" value="HATPase_CheA-like"/>
    <property type="match status" value="1"/>
</dbReference>
<evidence type="ECO:0000256" key="11">
    <source>
        <dbReference type="PROSITE-ProRule" id="PRU00110"/>
    </source>
</evidence>
<dbReference type="SUPFAM" id="SSF50341">
    <property type="entry name" value="CheW-like"/>
    <property type="match status" value="1"/>
</dbReference>
<keyword evidence="9" id="KW-0067">ATP-binding</keyword>
<dbReference type="EC" id="2.7.13.3" evidence="2"/>
<dbReference type="Pfam" id="PF01627">
    <property type="entry name" value="Hpt"/>
    <property type="match status" value="1"/>
</dbReference>
<dbReference type="RefSeq" id="WP_368635445.1">
    <property type="nucleotide sequence ID" value="NZ_JBFRHK010000002.1"/>
</dbReference>
<dbReference type="SMART" id="SM01231">
    <property type="entry name" value="H-kinase_dim"/>
    <property type="match status" value="1"/>
</dbReference>
<dbReference type="InterPro" id="IPR036641">
    <property type="entry name" value="HPT_dom_sf"/>
</dbReference>
<dbReference type="InterPro" id="IPR035891">
    <property type="entry name" value="CheY-binding_CheA"/>
</dbReference>
<dbReference type="PROSITE" id="PS50851">
    <property type="entry name" value="CHEW"/>
    <property type="match status" value="1"/>
</dbReference>
<dbReference type="SUPFAM" id="SSF47226">
    <property type="entry name" value="Histidine-containing phosphotransfer domain, HPT domain"/>
    <property type="match status" value="1"/>
</dbReference>
<evidence type="ECO:0000256" key="1">
    <source>
        <dbReference type="ARBA" id="ARBA00000085"/>
    </source>
</evidence>
<dbReference type="Gene3D" id="1.10.287.560">
    <property type="entry name" value="Histidine kinase CheA-like, homodimeric domain"/>
    <property type="match status" value="1"/>
</dbReference>
<feature type="modified residue" description="Phosphohistidine" evidence="11">
    <location>
        <position position="46"/>
    </location>
</feature>
<dbReference type="InterPro" id="IPR051315">
    <property type="entry name" value="Bact_Chemotaxis_CheA"/>
</dbReference>
<dbReference type="PRINTS" id="PR00344">
    <property type="entry name" value="BCTRLSENSOR"/>
</dbReference>
<evidence type="ECO:0000313" key="16">
    <source>
        <dbReference type="EMBL" id="MEX3744456.1"/>
    </source>
</evidence>
<evidence type="ECO:0000256" key="5">
    <source>
        <dbReference type="ARBA" id="ARBA00022553"/>
    </source>
</evidence>
<comment type="catalytic activity">
    <reaction evidence="1">
        <text>ATP + protein L-histidine = ADP + protein N-phospho-L-histidine.</text>
        <dbReference type="EC" id="2.7.13.3"/>
    </reaction>
</comment>
<dbReference type="SUPFAM" id="SSF47384">
    <property type="entry name" value="Homodimeric domain of signal transducing histidine kinase"/>
    <property type="match status" value="1"/>
</dbReference>
<dbReference type="PANTHER" id="PTHR43395">
    <property type="entry name" value="SENSOR HISTIDINE KINASE CHEA"/>
    <property type="match status" value="1"/>
</dbReference>
<evidence type="ECO:0000259" key="13">
    <source>
        <dbReference type="PROSITE" id="PS50109"/>
    </source>
</evidence>
<dbReference type="SMART" id="SM00260">
    <property type="entry name" value="CheW"/>
    <property type="match status" value="1"/>
</dbReference>
<dbReference type="PANTHER" id="PTHR43395:SF1">
    <property type="entry name" value="CHEMOTAXIS PROTEIN CHEA"/>
    <property type="match status" value="1"/>
</dbReference>
<dbReference type="InterPro" id="IPR003594">
    <property type="entry name" value="HATPase_dom"/>
</dbReference>
<evidence type="ECO:0000256" key="2">
    <source>
        <dbReference type="ARBA" id="ARBA00012438"/>
    </source>
</evidence>
<evidence type="ECO:0000256" key="8">
    <source>
        <dbReference type="ARBA" id="ARBA00022777"/>
    </source>
</evidence>
<evidence type="ECO:0000313" key="17">
    <source>
        <dbReference type="Proteomes" id="UP001558534"/>
    </source>
</evidence>
<dbReference type="Gene3D" id="3.30.70.1110">
    <property type="entry name" value="Histidine kinase CheA-like, P2 response regulator-binding domain"/>
    <property type="match status" value="2"/>
</dbReference>
<evidence type="ECO:0000256" key="12">
    <source>
        <dbReference type="SAM" id="MobiDB-lite"/>
    </source>
</evidence>
<feature type="compositionally biased region" description="Low complexity" evidence="12">
    <location>
        <begin position="385"/>
        <end position="408"/>
    </location>
</feature>
<dbReference type="Gene3D" id="2.30.30.40">
    <property type="entry name" value="SH3 Domains"/>
    <property type="match status" value="1"/>
</dbReference>
<sequence length="800" mass="88757">MEVNQYLEMFIEESKDHLQACSEHLLELEKNPDDLAIVGEIFRSAHTLKGMSATMGFEDLADLTHKMENVLDAIRNEKIHVTPEILDVVFESVDHLEEMVMDIANGGDGKRDVSSTVALLKRIELGEYAIPEVVATTETPVIAVASVLEYDSFEQTVITQSVEQGFNAFEISVRLREDCLLKAARVFMVFEALEKDGDVIKSNPSVEKLEDEQFDQQFYVAFVTKESAEDIQKKIMKVSEVEEVVVATIETTVTAVASVLEYDSFEETVIAQSAEQGFNAFEISVRLREDCLLKAARVFMVFEILEKDGDVIKSNPSVDKLEDEQFDQQFYVAFVTKESAEDMQKKIMKVSEVEEVIVATIEEKQFSEKEQAIQEVTATATIEPEAKPATAPENTTPAPKPAKAAAPAKADKSHAPVGNKTIRVNIERLDILMNLFEELVIDRGRLQSISTEVNHGELNETVERMSRVMGDLQTIILTMRMVPVETVFNRFPKMIRQLSRDLNKKINLEIIGAETELDRTVIDEIGDPLVHLIRNSVDHGIENPTARLAKGKPEEGTVVLRAYHSGNYVFIEIEDDGAGINREKVLAKAISKGIVTQEQSYSMSDKQINELILASGFSTADVISDVSGRGVGLDVVKTTIESLGGNISIESTQDVGSIFSIQLPLTLSIISVMLVEIEKEIYAIPLSSIIETSIIRSSEIMNAHNQKVIDFRGKVVPLVFLEEIFEVPRKEPQVDEFHSVVIVRKGEKLAGLVVDSFIGQQEIVLKSLGNYLTNIFAISGATILGNGKVALIVDCNALIK</sequence>
<dbReference type="Pfam" id="PF02518">
    <property type="entry name" value="HATPase_c"/>
    <property type="match status" value="1"/>
</dbReference>
<protein>
    <recommendedName>
        <fullName evidence="3">Chemotaxis protein CheA</fullName>
        <ecNumber evidence="2">2.7.13.3</ecNumber>
    </recommendedName>
</protein>
<dbReference type="SUPFAM" id="SSF55874">
    <property type="entry name" value="ATPase domain of HSP90 chaperone/DNA topoisomerase II/histidine kinase"/>
    <property type="match status" value="1"/>
</dbReference>
<keyword evidence="6" id="KW-0808">Transferase</keyword>
<evidence type="ECO:0000259" key="14">
    <source>
        <dbReference type="PROSITE" id="PS50851"/>
    </source>
</evidence>
<dbReference type="InterPro" id="IPR036890">
    <property type="entry name" value="HATPase_C_sf"/>
</dbReference>
<evidence type="ECO:0000256" key="9">
    <source>
        <dbReference type="ARBA" id="ARBA00022840"/>
    </source>
</evidence>
<dbReference type="Proteomes" id="UP001558534">
    <property type="component" value="Unassembled WGS sequence"/>
</dbReference>
<dbReference type="Pfam" id="PF07194">
    <property type="entry name" value="P2"/>
    <property type="match status" value="2"/>
</dbReference>
<evidence type="ECO:0000256" key="4">
    <source>
        <dbReference type="ARBA" id="ARBA00022500"/>
    </source>
</evidence>
<dbReference type="Pfam" id="PF02895">
    <property type="entry name" value="H-kinase_dim"/>
    <property type="match status" value="1"/>
</dbReference>
<keyword evidence="8" id="KW-0418">Kinase</keyword>
<dbReference type="InterPro" id="IPR002545">
    <property type="entry name" value="CheW-lke_dom"/>
</dbReference>
<keyword evidence="4" id="KW-0145">Chemotaxis</keyword>
<dbReference type="Pfam" id="PF01584">
    <property type="entry name" value="CheW"/>
    <property type="match status" value="1"/>
</dbReference>
<dbReference type="InterPro" id="IPR037052">
    <property type="entry name" value="CheA-like_P2_sf"/>
</dbReference>